<accession>A0A485CPJ3</accession>
<sequence length="61" mass="7021">MKDKVWPLGMEQVISSVVVPQGERRAKHRFRRREGKGAQHPFANSPILLFQILQNISTAEH</sequence>
<dbReference type="Proteomes" id="UP000401081">
    <property type="component" value="Unassembled WGS sequence"/>
</dbReference>
<gene>
    <name evidence="1" type="ORF">NCTC12993_06753</name>
</gene>
<organism evidence="1 2">
    <name type="scientific">Kluyvera cryocrescens</name>
    <name type="common">Kluyvera citrophila</name>
    <dbReference type="NCBI Taxonomy" id="580"/>
    <lineage>
        <taxon>Bacteria</taxon>
        <taxon>Pseudomonadati</taxon>
        <taxon>Pseudomonadota</taxon>
        <taxon>Gammaproteobacteria</taxon>
        <taxon>Enterobacterales</taxon>
        <taxon>Enterobacteriaceae</taxon>
        <taxon>Kluyvera</taxon>
    </lineage>
</organism>
<dbReference type="AlphaFoldDB" id="A0A485CPJ3"/>
<evidence type="ECO:0000313" key="2">
    <source>
        <dbReference type="Proteomes" id="UP000401081"/>
    </source>
</evidence>
<protein>
    <submittedName>
        <fullName evidence="1">Uncharacterized protein</fullName>
    </submittedName>
</protein>
<reference evidence="1 2" key="1">
    <citation type="submission" date="2019-03" db="EMBL/GenBank/DDBJ databases">
        <authorList>
            <consortium name="Pathogen Informatics"/>
        </authorList>
    </citation>
    <scope>NUCLEOTIDE SEQUENCE [LARGE SCALE GENOMIC DNA]</scope>
    <source>
        <strain evidence="1 2">NCTC12993</strain>
    </source>
</reference>
<keyword evidence="2" id="KW-1185">Reference proteome</keyword>
<proteinExistence type="predicted"/>
<evidence type="ECO:0000313" key="1">
    <source>
        <dbReference type="EMBL" id="VFS86630.1"/>
    </source>
</evidence>
<dbReference type="EMBL" id="CAADJD010000028">
    <property type="protein sequence ID" value="VFS86630.1"/>
    <property type="molecule type" value="Genomic_DNA"/>
</dbReference>
<name>A0A485CPJ3_KLUCR</name>